<dbReference type="EMBL" id="UGET01000004">
    <property type="protein sequence ID" value="STL64503.1"/>
    <property type="molecule type" value="Genomic_DNA"/>
</dbReference>
<proteinExistence type="predicted"/>
<gene>
    <name evidence="1" type="ORF">NCTC13148_00471</name>
</gene>
<dbReference type="Proteomes" id="UP000254255">
    <property type="component" value="Unassembled WGS sequence"/>
</dbReference>
<accession>A0A377BHT8</accession>
<sequence>MSIKQALNNAYKIIVNQKFGNKEQQHSPKGFNQQ</sequence>
<evidence type="ECO:0000313" key="1">
    <source>
        <dbReference type="EMBL" id="STL64503.1"/>
    </source>
</evidence>
<reference evidence="1 2" key="1">
    <citation type="submission" date="2018-06" db="EMBL/GenBank/DDBJ databases">
        <authorList>
            <consortium name="Pathogen Informatics"/>
            <person name="Doyle S."/>
        </authorList>
    </citation>
    <scope>NUCLEOTIDE SEQUENCE [LARGE SCALE GENOMIC DNA]</scope>
    <source>
        <strain evidence="1 2">NCTC13148</strain>
    </source>
</reference>
<evidence type="ECO:0000313" key="2">
    <source>
        <dbReference type="Proteomes" id="UP000254255"/>
    </source>
</evidence>
<dbReference type="AlphaFoldDB" id="A0A377BHT8"/>
<protein>
    <submittedName>
        <fullName evidence="1">Uncharacterized protein</fullName>
    </submittedName>
</protein>
<organism evidence="1 2">
    <name type="scientific">Escherichia coli</name>
    <dbReference type="NCBI Taxonomy" id="562"/>
    <lineage>
        <taxon>Bacteria</taxon>
        <taxon>Pseudomonadati</taxon>
        <taxon>Pseudomonadota</taxon>
        <taxon>Gammaproteobacteria</taxon>
        <taxon>Enterobacterales</taxon>
        <taxon>Enterobacteriaceae</taxon>
        <taxon>Escherichia</taxon>
    </lineage>
</organism>
<name>A0A377BHT8_ECOLX</name>